<dbReference type="HOGENOM" id="CLU_972338_0_0_0"/>
<evidence type="ECO:0000313" key="1">
    <source>
        <dbReference type="EMBL" id="ADR37671.1"/>
    </source>
</evidence>
<dbReference type="OrthoDB" id="1524885at2"/>
<dbReference type="AlphaFoldDB" id="E4UAG6"/>
<reference evidence="2" key="1">
    <citation type="submission" date="2010-11" db="EMBL/GenBank/DDBJ databases">
        <title>The complete sequence of chromosome of Oceanithermus profundus DSM 14977.</title>
        <authorList>
            <consortium name="US DOE Joint Genome Institute (JGI-PGF)"/>
            <person name="Lucas S."/>
            <person name="Copeland A."/>
            <person name="Lapidus A."/>
            <person name="Bruce D."/>
            <person name="Goodwin L."/>
            <person name="Pitluck S."/>
            <person name="Kyrpides N."/>
            <person name="Mavromatis K."/>
            <person name="Pagani I."/>
            <person name="Ivanova N."/>
            <person name="Zhang X."/>
            <person name="Brettin T."/>
            <person name="Detter J.C."/>
            <person name="Tapia R."/>
            <person name="Han C."/>
            <person name="Land M."/>
            <person name="Hauser L."/>
            <person name="Markowitz V."/>
            <person name="Cheng J.-F."/>
            <person name="Hugenholtz P."/>
            <person name="Woyke T."/>
            <person name="Wu D."/>
            <person name="Tindall B."/>
            <person name="Faehnrich R."/>
            <person name="Brambilla E."/>
            <person name="Klenk H.-P."/>
            <person name="Eisen J.A."/>
        </authorList>
    </citation>
    <scope>NUCLEOTIDE SEQUENCE [LARGE SCALE GENOMIC DNA]</scope>
    <source>
        <strain evidence="2">DSM 14977 / NBRC 100410 / VKM B-2274 / 506</strain>
    </source>
</reference>
<sequence>MAKPSLCKDFLRASWWTWHFMKHGYNLRLLPGEETITDNLLIYLVHRHQKQLRIYRLNKSEESEYGADWEWWFHTRRTKEADVWVGMRVQAKKLNPCTLRYESLGKGEQADNLIEQVHEPLDKFIRDIAEKKKFMAPIYVFYNYWCLEAACQEKTLQKHGEQTCSDNTVFDHADHPCKKHPPGCTMADARKVRELIRGKKPSHALNFWNLHQEMFCWADLVCCKGERNHMSGNGTVGIAEHVEEVLRSHGIETRHRDRGRNNDGYRSFLIESPPTYVQKILQGEELSEREALEVDAGFVWVISGDDVQQDAAYCCLDSLYKPTV</sequence>
<name>E4UAG6_OCEP5</name>
<dbReference type="Proteomes" id="UP000008722">
    <property type="component" value="Chromosome"/>
</dbReference>
<protein>
    <submittedName>
        <fullName evidence="1">Uncharacterized protein</fullName>
    </submittedName>
</protein>
<gene>
    <name evidence="1" type="ordered locus">Ocepr_2223</name>
</gene>
<dbReference type="RefSeq" id="WP_013458841.1">
    <property type="nucleotide sequence ID" value="NC_014761.1"/>
</dbReference>
<reference evidence="1 2" key="2">
    <citation type="journal article" date="2011" name="Stand. Genomic Sci.">
        <title>Complete genome sequence of Oceanithermus profundus type strain (506).</title>
        <authorList>
            <person name="Pati A."/>
            <person name="Zhang X."/>
            <person name="Lapidus A."/>
            <person name="Nolan M."/>
            <person name="Lucas S."/>
            <person name="Del Rio T.G."/>
            <person name="Tice H."/>
            <person name="Cheng J.F."/>
            <person name="Tapia R."/>
            <person name="Han C."/>
            <person name="Goodwin L."/>
            <person name="Pitluck S."/>
            <person name="Liolios K."/>
            <person name="Pagani I."/>
            <person name="Ivanova N."/>
            <person name="Mavromatis K."/>
            <person name="Chen A."/>
            <person name="Palaniappan K."/>
            <person name="Hauser L."/>
            <person name="Jeffries C.D."/>
            <person name="Brambilla E.M."/>
            <person name="Rohl A."/>
            <person name="Mwirichia R."/>
            <person name="Rohde M."/>
            <person name="Tindall B.J."/>
            <person name="Sikorski J."/>
            <person name="Wirth R."/>
            <person name="Goker M."/>
            <person name="Woyke T."/>
            <person name="Detter J.C."/>
            <person name="Bristow J."/>
            <person name="Eisen J.A."/>
            <person name="Markowitz V."/>
            <person name="Hugenholtz P."/>
            <person name="Kyrpides N.C."/>
            <person name="Klenk H.P."/>
            <person name="Land M."/>
        </authorList>
    </citation>
    <scope>NUCLEOTIDE SEQUENCE [LARGE SCALE GENOMIC DNA]</scope>
    <source>
        <strain evidence="2">DSM 14977 / NBRC 100410 / VKM B-2274 / 506</strain>
    </source>
</reference>
<dbReference type="EMBL" id="CP002361">
    <property type="protein sequence ID" value="ADR37671.1"/>
    <property type="molecule type" value="Genomic_DNA"/>
</dbReference>
<organism evidence="1 2">
    <name type="scientific">Oceanithermus profundus (strain DSM 14977 / NBRC 100410 / VKM B-2274 / 506)</name>
    <dbReference type="NCBI Taxonomy" id="670487"/>
    <lineage>
        <taxon>Bacteria</taxon>
        <taxon>Thermotogati</taxon>
        <taxon>Deinococcota</taxon>
        <taxon>Deinococci</taxon>
        <taxon>Thermales</taxon>
        <taxon>Thermaceae</taxon>
        <taxon>Oceanithermus</taxon>
    </lineage>
</organism>
<dbReference type="STRING" id="670487.Ocepr_2223"/>
<dbReference type="Pfam" id="PF20320">
    <property type="entry name" value="DUF6615"/>
    <property type="match status" value="1"/>
</dbReference>
<accession>E4UAG6</accession>
<dbReference type="eggNOG" id="ENOG5033EBK">
    <property type="taxonomic scope" value="Bacteria"/>
</dbReference>
<dbReference type="InterPro" id="IPR046723">
    <property type="entry name" value="DUF6615"/>
</dbReference>
<keyword evidence="2" id="KW-1185">Reference proteome</keyword>
<dbReference type="KEGG" id="opr:Ocepr_2223"/>
<evidence type="ECO:0000313" key="2">
    <source>
        <dbReference type="Proteomes" id="UP000008722"/>
    </source>
</evidence>
<proteinExistence type="predicted"/>